<dbReference type="HOGENOM" id="CLU_051227_0_0_1"/>
<evidence type="ECO:0000259" key="2">
    <source>
        <dbReference type="Pfam" id="PF10419"/>
    </source>
</evidence>
<dbReference type="eggNOG" id="ENOG502R13F">
    <property type="taxonomic scope" value="Eukaryota"/>
</dbReference>
<dbReference type="OrthoDB" id="1877767at2759"/>
<feature type="region of interest" description="Disordered" evidence="1">
    <location>
        <begin position="111"/>
        <end position="142"/>
    </location>
</feature>
<protein>
    <recommendedName>
        <fullName evidence="2">Transcription factor TFIIIC triple barrel domain-containing protein</fullName>
    </recommendedName>
</protein>
<feature type="region of interest" description="Disordered" evidence="1">
    <location>
        <begin position="261"/>
        <end position="288"/>
    </location>
</feature>
<dbReference type="RefSeq" id="XP_012192694.1">
    <property type="nucleotide sequence ID" value="XM_012337304.1"/>
</dbReference>
<feature type="domain" description="Transcription factor TFIIIC triple barrel" evidence="2">
    <location>
        <begin position="146"/>
        <end position="299"/>
    </location>
</feature>
<proteinExistence type="predicted"/>
<dbReference type="STRING" id="1305764.R9PCY1"/>
<feature type="compositionally biased region" description="Low complexity" evidence="1">
    <location>
        <begin position="117"/>
        <end position="142"/>
    </location>
</feature>
<feature type="compositionally biased region" description="Low complexity" evidence="1">
    <location>
        <begin position="179"/>
        <end position="216"/>
    </location>
</feature>
<feature type="compositionally biased region" description="Basic and acidic residues" evidence="1">
    <location>
        <begin position="369"/>
        <end position="388"/>
    </location>
</feature>
<dbReference type="Gene3D" id="2.60.40.4370">
    <property type="match status" value="1"/>
</dbReference>
<dbReference type="EMBL" id="DF238822">
    <property type="protein sequence ID" value="GAC99107.1"/>
    <property type="molecule type" value="Genomic_DNA"/>
</dbReference>
<gene>
    <name evidence="3" type="ORF">PHSY_006705</name>
</gene>
<evidence type="ECO:0000313" key="3">
    <source>
        <dbReference type="EMBL" id="GAC99107.1"/>
    </source>
</evidence>
<feature type="compositionally biased region" description="Basic and acidic residues" evidence="1">
    <location>
        <begin position="417"/>
        <end position="428"/>
    </location>
</feature>
<reference evidence="4" key="1">
    <citation type="journal article" date="2013" name="Genome Announc.">
        <title>Draft genome sequence of the basidiomycetous yeast-like fungus Pseudozyma hubeiensis SY62, which produces an abundant amount of the biosurfactant mannosylerythritol lipids.</title>
        <authorList>
            <person name="Konishi M."/>
            <person name="Hatada Y."/>
            <person name="Horiuchi J."/>
        </authorList>
    </citation>
    <scope>NUCLEOTIDE SEQUENCE [LARGE SCALE GENOMIC DNA]</scope>
    <source>
        <strain evidence="4">SY62</strain>
    </source>
</reference>
<feature type="region of interest" description="Disordered" evidence="1">
    <location>
        <begin position="337"/>
        <end position="437"/>
    </location>
</feature>
<name>R9PCY1_PSEHS</name>
<feature type="compositionally biased region" description="Low complexity" evidence="1">
    <location>
        <begin position="389"/>
        <end position="410"/>
    </location>
</feature>
<dbReference type="InterPro" id="IPR019481">
    <property type="entry name" value="TFIIIC_triple_barrel"/>
</dbReference>
<dbReference type="AlphaFoldDB" id="R9PCY1"/>
<evidence type="ECO:0000256" key="1">
    <source>
        <dbReference type="SAM" id="MobiDB-lite"/>
    </source>
</evidence>
<organism evidence="3 4">
    <name type="scientific">Pseudozyma hubeiensis (strain SY62)</name>
    <name type="common">Yeast</name>
    <dbReference type="NCBI Taxonomy" id="1305764"/>
    <lineage>
        <taxon>Eukaryota</taxon>
        <taxon>Fungi</taxon>
        <taxon>Dikarya</taxon>
        <taxon>Basidiomycota</taxon>
        <taxon>Ustilaginomycotina</taxon>
        <taxon>Ustilaginomycetes</taxon>
        <taxon>Ustilaginales</taxon>
        <taxon>Ustilaginaceae</taxon>
        <taxon>Pseudozyma</taxon>
    </lineage>
</organism>
<feature type="compositionally biased region" description="Polar residues" evidence="1">
    <location>
        <begin position="337"/>
        <end position="346"/>
    </location>
</feature>
<evidence type="ECO:0000313" key="4">
    <source>
        <dbReference type="Proteomes" id="UP000014071"/>
    </source>
</evidence>
<dbReference type="GeneID" id="24111973"/>
<sequence>MRSRRGSSAPLHELPQLPSLSFTFQRSINIFLHITAVQNISLLVKLRGETNRTLKRLSTDSLCLRDTFFIHRSIRLRSSCSPIAIGFCTKYTSTMAPAPIIDSSWHRLPTDTFGAGPSTSTPIDPSSTVSHDSGAESDSSSWSFSDTEELITLDLGAERIAKRALLGYSGGLDYIDPTPSAAAASSSTRSVRSTRGTTNTSAETSTNTAQASTNSTHLGAGKHLSMTGLDTSTPLMKINDTVLRGSLMQMFGTEIVLKDDFDPTRDRGKQHRLQPIPPADGRANVSSSTTRKRILFRPLYDPKSRETVGNEDAYKRLQALATGGAHVNVTEASSKSTLEALTSNPTVGEAESGLGRGKYKRKEISEEEQMIRAAERKVRKAAKEHLEQQEQLQQQKASAIAAATSEAPAQDEPLQQPERDGSQLDERPPSCIEPNKT</sequence>
<feature type="region of interest" description="Disordered" evidence="1">
    <location>
        <begin position="179"/>
        <end position="231"/>
    </location>
</feature>
<keyword evidence="4" id="KW-1185">Reference proteome</keyword>
<dbReference type="Pfam" id="PF10419">
    <property type="entry name" value="TFIIIC_sub6"/>
    <property type="match status" value="1"/>
</dbReference>
<accession>R9PCY1</accession>
<dbReference type="Proteomes" id="UP000014071">
    <property type="component" value="Unassembled WGS sequence"/>
</dbReference>